<evidence type="ECO:0000313" key="4">
    <source>
        <dbReference type="EMBL" id="SHJ01153.1"/>
    </source>
</evidence>
<evidence type="ECO:0000313" key="5">
    <source>
        <dbReference type="Proteomes" id="UP000184231"/>
    </source>
</evidence>
<sequence length="309" mass="34697">MSIVIIRQDGKINEWIASLKKNNSDIEVYSYLEAHPKDKITMAIVWKHPNGSLLEYPNLKCVASFGAGVDFIFDDPGFPRGVAVTRVVDPVLASDMSEFVIANIFNFLKNLTDYKSDQLSEYWNRRPYKRIADVSVGIMGMGALGSLAAKNLKQYGFRVHGWANSPKPNHEVRTYVGQTELQSFLSATDILVCLLPLTEETNGILNKELFRNLPHGAYVINVARGGHLIDEDLLEMLDNDHLAGASLDVFHEEPLPKKHPFWRHPKILVTPHTASVSDMDSVVPQLLENYNRLQKGAFLHNIVSAKKGY</sequence>
<keyword evidence="1" id="KW-0560">Oxidoreductase</keyword>
<accession>A0A1M6FU38</accession>
<gene>
    <name evidence="4" type="ORF">SAMN04487911_10983</name>
</gene>
<dbReference type="SUPFAM" id="SSF52283">
    <property type="entry name" value="Formate/glycerate dehydrogenase catalytic domain-like"/>
    <property type="match status" value="1"/>
</dbReference>
<dbReference type="Gene3D" id="3.40.50.720">
    <property type="entry name" value="NAD(P)-binding Rossmann-like Domain"/>
    <property type="match status" value="2"/>
</dbReference>
<dbReference type="InterPro" id="IPR036291">
    <property type="entry name" value="NAD(P)-bd_dom_sf"/>
</dbReference>
<dbReference type="PANTHER" id="PTHR43333:SF1">
    <property type="entry name" value="D-ISOMER SPECIFIC 2-HYDROXYACID DEHYDROGENASE NAD-BINDING DOMAIN-CONTAINING PROTEIN"/>
    <property type="match status" value="1"/>
</dbReference>
<evidence type="ECO:0000256" key="1">
    <source>
        <dbReference type="ARBA" id="ARBA00023002"/>
    </source>
</evidence>
<dbReference type="PANTHER" id="PTHR43333">
    <property type="entry name" value="2-HACID_DH_C DOMAIN-CONTAINING PROTEIN"/>
    <property type="match status" value="1"/>
</dbReference>
<feature type="domain" description="D-isomer specific 2-hydroxyacid dehydrogenase NAD-binding" evidence="3">
    <location>
        <begin position="102"/>
        <end position="274"/>
    </location>
</feature>
<dbReference type="InterPro" id="IPR006140">
    <property type="entry name" value="D-isomer_DH_NAD-bd"/>
</dbReference>
<keyword evidence="2" id="KW-0520">NAD</keyword>
<dbReference type="STRING" id="558155.SAMN04487911_10983"/>
<organism evidence="4 5">
    <name type="scientific">Arenibacter nanhaiticus</name>
    <dbReference type="NCBI Taxonomy" id="558155"/>
    <lineage>
        <taxon>Bacteria</taxon>
        <taxon>Pseudomonadati</taxon>
        <taxon>Bacteroidota</taxon>
        <taxon>Flavobacteriia</taxon>
        <taxon>Flavobacteriales</taxon>
        <taxon>Flavobacteriaceae</taxon>
        <taxon>Arenibacter</taxon>
    </lineage>
</organism>
<dbReference type="EMBL" id="FQYX01000009">
    <property type="protein sequence ID" value="SHJ01153.1"/>
    <property type="molecule type" value="Genomic_DNA"/>
</dbReference>
<protein>
    <submittedName>
        <fullName evidence="4">Glyoxylate/hydroxypyruvate reductase A</fullName>
    </submittedName>
</protein>
<proteinExistence type="predicted"/>
<dbReference type="OrthoDB" id="9805416at2"/>
<keyword evidence="4" id="KW-0670">Pyruvate</keyword>
<keyword evidence="5" id="KW-1185">Reference proteome</keyword>
<dbReference type="Pfam" id="PF02826">
    <property type="entry name" value="2-Hacid_dh_C"/>
    <property type="match status" value="1"/>
</dbReference>
<dbReference type="Proteomes" id="UP000184231">
    <property type="component" value="Unassembled WGS sequence"/>
</dbReference>
<dbReference type="SUPFAM" id="SSF51735">
    <property type="entry name" value="NAD(P)-binding Rossmann-fold domains"/>
    <property type="match status" value="1"/>
</dbReference>
<evidence type="ECO:0000256" key="2">
    <source>
        <dbReference type="ARBA" id="ARBA00023027"/>
    </source>
</evidence>
<dbReference type="GO" id="GO:0051287">
    <property type="term" value="F:NAD binding"/>
    <property type="evidence" value="ECO:0007669"/>
    <property type="project" value="InterPro"/>
</dbReference>
<evidence type="ECO:0000259" key="3">
    <source>
        <dbReference type="Pfam" id="PF02826"/>
    </source>
</evidence>
<dbReference type="GO" id="GO:0016491">
    <property type="term" value="F:oxidoreductase activity"/>
    <property type="evidence" value="ECO:0007669"/>
    <property type="project" value="UniProtKB-KW"/>
</dbReference>
<dbReference type="RefSeq" id="WP_072764155.1">
    <property type="nucleotide sequence ID" value="NZ_FQYX01000009.1"/>
</dbReference>
<dbReference type="CDD" id="cd12164">
    <property type="entry name" value="GDH_like_2"/>
    <property type="match status" value="1"/>
</dbReference>
<reference evidence="4 5" key="1">
    <citation type="submission" date="2016-11" db="EMBL/GenBank/DDBJ databases">
        <authorList>
            <person name="Jaros S."/>
            <person name="Januszkiewicz K."/>
            <person name="Wedrychowicz H."/>
        </authorList>
    </citation>
    <scope>NUCLEOTIDE SEQUENCE [LARGE SCALE GENOMIC DNA]</scope>
    <source>
        <strain evidence="4 5">CGMCC 1.8863</strain>
    </source>
</reference>
<dbReference type="AlphaFoldDB" id="A0A1M6FU38"/>
<name>A0A1M6FU38_9FLAO</name>